<dbReference type="EMBL" id="VOPL01000001">
    <property type="protein sequence ID" value="TXB70520.1"/>
    <property type="molecule type" value="Genomic_DNA"/>
</dbReference>
<proteinExistence type="predicted"/>
<keyword evidence="2" id="KW-1185">Reference proteome</keyword>
<dbReference type="AlphaFoldDB" id="A0A5C6S804"/>
<evidence type="ECO:0008006" key="3">
    <source>
        <dbReference type="Google" id="ProtNLM"/>
    </source>
</evidence>
<comment type="caution">
    <text evidence="1">The sequence shown here is derived from an EMBL/GenBank/DDBJ whole genome shotgun (WGS) entry which is preliminary data.</text>
</comment>
<reference evidence="1 2" key="1">
    <citation type="submission" date="2019-08" db="EMBL/GenBank/DDBJ databases">
        <authorList>
            <person name="Ye J."/>
        </authorList>
    </citation>
    <scope>NUCLEOTIDE SEQUENCE [LARGE SCALE GENOMIC DNA]</scope>
    <source>
        <strain evidence="1 2">TK008</strain>
    </source>
</reference>
<dbReference type="Proteomes" id="UP000321562">
    <property type="component" value="Unassembled WGS sequence"/>
</dbReference>
<dbReference type="RefSeq" id="WP_147095951.1">
    <property type="nucleotide sequence ID" value="NZ_JBHUFH010000002.1"/>
</dbReference>
<dbReference type="Gene3D" id="1.10.1660.10">
    <property type="match status" value="1"/>
</dbReference>
<evidence type="ECO:0000313" key="2">
    <source>
        <dbReference type="Proteomes" id="UP000321562"/>
    </source>
</evidence>
<name>A0A5C6S804_9RHOB</name>
<sequence>MARYTADELIAVIEDLTAPRLTHYVEMRAVRPVLSDGGESFREIDRARIQLLCHLTEDYGLDGDALSLVMQILDEMHGLRGEVQAMMTALAEEPDESRQRIAARIRHARRLD</sequence>
<evidence type="ECO:0000313" key="1">
    <source>
        <dbReference type="EMBL" id="TXB70520.1"/>
    </source>
</evidence>
<organism evidence="1 2">
    <name type="scientific">Paracoccus aurantiacus</name>
    <dbReference type="NCBI Taxonomy" id="2599412"/>
    <lineage>
        <taxon>Bacteria</taxon>
        <taxon>Pseudomonadati</taxon>
        <taxon>Pseudomonadota</taxon>
        <taxon>Alphaproteobacteria</taxon>
        <taxon>Rhodobacterales</taxon>
        <taxon>Paracoccaceae</taxon>
        <taxon>Paracoccus</taxon>
    </lineage>
</organism>
<accession>A0A5C6S804</accession>
<gene>
    <name evidence="1" type="ORF">FQV27_01200</name>
</gene>
<dbReference type="OrthoDB" id="9800876at2"/>
<protein>
    <recommendedName>
        <fullName evidence="3">MerR family transcriptional regulator</fullName>
    </recommendedName>
</protein>